<feature type="domain" description="Glycoside hydrolase family 29 N-terminal" evidence="7">
    <location>
        <begin position="5"/>
        <end position="352"/>
    </location>
</feature>
<dbReference type="SUPFAM" id="SSF51445">
    <property type="entry name" value="(Trans)glycosidases"/>
    <property type="match status" value="1"/>
</dbReference>
<dbReference type="GO" id="GO:0005764">
    <property type="term" value="C:lysosome"/>
    <property type="evidence" value="ECO:0007669"/>
    <property type="project" value="TreeGrafter"/>
</dbReference>
<dbReference type="EMBL" id="VXRG01000061">
    <property type="protein sequence ID" value="MXY93149.1"/>
    <property type="molecule type" value="Genomic_DNA"/>
</dbReference>
<evidence type="ECO:0000259" key="7">
    <source>
        <dbReference type="Pfam" id="PF01120"/>
    </source>
</evidence>
<dbReference type="InterPro" id="IPR057739">
    <property type="entry name" value="Glyco_hydro_29_N"/>
</dbReference>
<dbReference type="InterPro" id="IPR017853">
    <property type="entry name" value="GH"/>
</dbReference>
<accession>A0A6B0YSZ5</accession>
<reference evidence="9" key="1">
    <citation type="submission" date="2019-09" db="EMBL/GenBank/DDBJ databases">
        <title>Characterisation of the sponge microbiome using genome-centric metagenomics.</title>
        <authorList>
            <person name="Engelberts J.P."/>
            <person name="Robbins S.J."/>
            <person name="De Goeij J.M."/>
            <person name="Aranda M."/>
            <person name="Bell S.C."/>
            <person name="Webster N.S."/>
        </authorList>
    </citation>
    <scope>NUCLEOTIDE SEQUENCE</scope>
    <source>
        <strain evidence="9">SB0664_bin_27</strain>
    </source>
</reference>
<dbReference type="PIRSF" id="PIRSF001092">
    <property type="entry name" value="Alpha-L-fucosidase"/>
    <property type="match status" value="1"/>
</dbReference>
<comment type="function">
    <text evidence="1">Alpha-L-fucosidase is responsible for hydrolyzing the alpha-1,6-linked fucose joined to the reducing-end N-acetylglucosamine of the carbohydrate moieties of glycoproteins.</text>
</comment>
<comment type="similarity">
    <text evidence="2">Belongs to the glycosyl hydrolase 29 family.</text>
</comment>
<evidence type="ECO:0000256" key="6">
    <source>
        <dbReference type="ARBA" id="ARBA00023295"/>
    </source>
</evidence>
<proteinExistence type="inferred from homology"/>
<evidence type="ECO:0000256" key="4">
    <source>
        <dbReference type="ARBA" id="ARBA00022729"/>
    </source>
</evidence>
<evidence type="ECO:0000256" key="2">
    <source>
        <dbReference type="ARBA" id="ARBA00007951"/>
    </source>
</evidence>
<dbReference type="PANTHER" id="PTHR10030">
    <property type="entry name" value="ALPHA-L-FUCOSIDASE"/>
    <property type="match status" value="1"/>
</dbReference>
<keyword evidence="4" id="KW-0732">Signal</keyword>
<evidence type="ECO:0000313" key="9">
    <source>
        <dbReference type="EMBL" id="MXY93149.1"/>
    </source>
</evidence>
<gene>
    <name evidence="9" type="ORF">F4Y42_06820</name>
</gene>
<sequence>MTTDFRYEPNWDSLQNYEVPQWFMDDKLGIFIHWGPYSVPAFDNEWYPRFMYRDEISRKGPNYHQHHTETWGHPSKFGYKDFIPLFIAENWDPAQWLDLFQKAGARYIVPVAEHHDGFPMFASTHTRWNAAQMGPKRDVCKELERESRAAGLKFGVSSHRAFNWRYYTYADDFDTTHPGLEDLYCPPHPEDAPASWDFLQNWYARTLEMIDYFRPDVLWFDFGWHFDEFEPYRPQVAAYYYNRALEWGSEPVLQYKDKFPDGVAVYDVERGKLDDIRPHYWQTDTAVSYKAWSYIEDDEFKSPATIIHDLVDIVSKNGNLLLNVGPRADGVIPAEATQLLLDLGAWLDVNGEAIYGTRHWERFGEGDTAVVVGHLTERSNLPFTAKDVRFTQKDDALYAIVLGWPGSEAAITSLGSGSSLGGRIRGVSMLGSDEPVSWKQDENALTVSTPNQRPCDHAYTFKIELQG</sequence>
<evidence type="ECO:0000259" key="8">
    <source>
        <dbReference type="Pfam" id="PF16757"/>
    </source>
</evidence>
<name>A0A6B0YSZ5_9CHLR</name>
<dbReference type="Gene3D" id="3.20.20.80">
    <property type="entry name" value="Glycosidases"/>
    <property type="match status" value="1"/>
</dbReference>
<dbReference type="GO" id="GO:0016139">
    <property type="term" value="P:glycoside catabolic process"/>
    <property type="evidence" value="ECO:0007669"/>
    <property type="project" value="TreeGrafter"/>
</dbReference>
<dbReference type="Pfam" id="PF16757">
    <property type="entry name" value="Fucosidase_C"/>
    <property type="match status" value="1"/>
</dbReference>
<dbReference type="Pfam" id="PF01120">
    <property type="entry name" value="Alpha_L_fucos"/>
    <property type="match status" value="1"/>
</dbReference>
<protein>
    <recommendedName>
        <fullName evidence="3">alpha-L-fucosidase</fullName>
        <ecNumber evidence="3">3.2.1.51</ecNumber>
    </recommendedName>
</protein>
<dbReference type="EC" id="3.2.1.51" evidence="3"/>
<dbReference type="SMART" id="SM00812">
    <property type="entry name" value="Alpha_L_fucos"/>
    <property type="match status" value="1"/>
</dbReference>
<dbReference type="InterPro" id="IPR013780">
    <property type="entry name" value="Glyco_hydro_b"/>
</dbReference>
<dbReference type="InterPro" id="IPR031919">
    <property type="entry name" value="Fucosidase_C"/>
</dbReference>
<feature type="domain" description="Alpha-L-fucosidase C-terminal" evidence="8">
    <location>
        <begin position="384"/>
        <end position="464"/>
    </location>
</feature>
<dbReference type="Gene3D" id="2.60.40.1180">
    <property type="entry name" value="Golgi alpha-mannosidase II"/>
    <property type="match status" value="1"/>
</dbReference>
<dbReference type="PRINTS" id="PR00741">
    <property type="entry name" value="GLHYDRLASE29"/>
</dbReference>
<keyword evidence="5" id="KW-0378">Hydrolase</keyword>
<evidence type="ECO:0000256" key="5">
    <source>
        <dbReference type="ARBA" id="ARBA00022801"/>
    </source>
</evidence>
<keyword evidence="6" id="KW-0326">Glycosidase</keyword>
<dbReference type="GO" id="GO:0006004">
    <property type="term" value="P:fucose metabolic process"/>
    <property type="evidence" value="ECO:0007669"/>
    <property type="project" value="InterPro"/>
</dbReference>
<dbReference type="InterPro" id="IPR000933">
    <property type="entry name" value="Glyco_hydro_29"/>
</dbReference>
<evidence type="ECO:0000256" key="3">
    <source>
        <dbReference type="ARBA" id="ARBA00012662"/>
    </source>
</evidence>
<dbReference type="PANTHER" id="PTHR10030:SF37">
    <property type="entry name" value="ALPHA-L-FUCOSIDASE-RELATED"/>
    <property type="match status" value="1"/>
</dbReference>
<evidence type="ECO:0000256" key="1">
    <source>
        <dbReference type="ARBA" id="ARBA00004071"/>
    </source>
</evidence>
<dbReference type="AlphaFoldDB" id="A0A6B0YSZ5"/>
<dbReference type="InterPro" id="IPR016286">
    <property type="entry name" value="FUC_metazoa-typ"/>
</dbReference>
<dbReference type="GO" id="GO:0004560">
    <property type="term" value="F:alpha-L-fucosidase activity"/>
    <property type="evidence" value="ECO:0007669"/>
    <property type="project" value="InterPro"/>
</dbReference>
<organism evidence="9">
    <name type="scientific">Caldilineaceae bacterium SB0664_bin_27</name>
    <dbReference type="NCBI Taxonomy" id="2605260"/>
    <lineage>
        <taxon>Bacteria</taxon>
        <taxon>Bacillati</taxon>
        <taxon>Chloroflexota</taxon>
        <taxon>Caldilineae</taxon>
        <taxon>Caldilineales</taxon>
        <taxon>Caldilineaceae</taxon>
    </lineage>
</organism>
<comment type="caution">
    <text evidence="9">The sequence shown here is derived from an EMBL/GenBank/DDBJ whole genome shotgun (WGS) entry which is preliminary data.</text>
</comment>